<dbReference type="EMBL" id="JAVDXV010000001">
    <property type="protein sequence ID" value="MDR7331605.1"/>
    <property type="molecule type" value="Genomic_DNA"/>
</dbReference>
<evidence type="ECO:0000313" key="2">
    <source>
        <dbReference type="Proteomes" id="UP001180825"/>
    </source>
</evidence>
<dbReference type="Proteomes" id="UP001180825">
    <property type="component" value="Unassembled WGS sequence"/>
</dbReference>
<dbReference type="RefSeq" id="WP_310324974.1">
    <property type="nucleotide sequence ID" value="NZ_JAVDXV010000001.1"/>
</dbReference>
<proteinExistence type="predicted"/>
<organism evidence="1 2">
    <name type="scientific">Roseateles asaccharophilus</name>
    <dbReference type="NCBI Taxonomy" id="582607"/>
    <lineage>
        <taxon>Bacteria</taxon>
        <taxon>Pseudomonadati</taxon>
        <taxon>Pseudomonadota</taxon>
        <taxon>Betaproteobacteria</taxon>
        <taxon>Burkholderiales</taxon>
        <taxon>Sphaerotilaceae</taxon>
        <taxon>Roseateles</taxon>
    </lineage>
</organism>
<name>A0ABU2A349_9BURK</name>
<accession>A0ABU2A349</accession>
<sequence>MQSTLAKTVPTTPADTDASDLDSVYQALLQGVGHELVTEANVTALIERAETGKHPVLAAELREWRAPCG</sequence>
<gene>
    <name evidence="1" type="ORF">J2X21_000717</name>
</gene>
<keyword evidence="2" id="KW-1185">Reference proteome</keyword>
<comment type="caution">
    <text evidence="1">The sequence shown here is derived from an EMBL/GenBank/DDBJ whole genome shotgun (WGS) entry which is preliminary data.</text>
</comment>
<evidence type="ECO:0000313" key="1">
    <source>
        <dbReference type="EMBL" id="MDR7331605.1"/>
    </source>
</evidence>
<reference evidence="1 2" key="1">
    <citation type="submission" date="2023-07" db="EMBL/GenBank/DDBJ databases">
        <title>Sorghum-associated microbial communities from plants grown in Nebraska, USA.</title>
        <authorList>
            <person name="Schachtman D."/>
        </authorList>
    </citation>
    <scope>NUCLEOTIDE SEQUENCE [LARGE SCALE GENOMIC DNA]</scope>
    <source>
        <strain evidence="1 2">BE316</strain>
    </source>
</reference>
<protein>
    <submittedName>
        <fullName evidence="1">Uncharacterized protein</fullName>
    </submittedName>
</protein>